<name>A0A8S0RXD9_OLEEU</name>
<organism evidence="3 4">
    <name type="scientific">Olea europaea subsp. europaea</name>
    <dbReference type="NCBI Taxonomy" id="158383"/>
    <lineage>
        <taxon>Eukaryota</taxon>
        <taxon>Viridiplantae</taxon>
        <taxon>Streptophyta</taxon>
        <taxon>Embryophyta</taxon>
        <taxon>Tracheophyta</taxon>
        <taxon>Spermatophyta</taxon>
        <taxon>Magnoliopsida</taxon>
        <taxon>eudicotyledons</taxon>
        <taxon>Gunneridae</taxon>
        <taxon>Pentapetalae</taxon>
        <taxon>asterids</taxon>
        <taxon>lamiids</taxon>
        <taxon>Lamiales</taxon>
        <taxon>Oleaceae</taxon>
        <taxon>Oleeae</taxon>
        <taxon>Olea</taxon>
    </lineage>
</organism>
<dbReference type="PROSITE" id="PS51375">
    <property type="entry name" value="PPR"/>
    <property type="match status" value="1"/>
</dbReference>
<dbReference type="NCBIfam" id="TIGR00756">
    <property type="entry name" value="PPR"/>
    <property type="match status" value="1"/>
</dbReference>
<dbReference type="OrthoDB" id="1937829at2759"/>
<dbReference type="Proteomes" id="UP000594638">
    <property type="component" value="Unassembled WGS sequence"/>
</dbReference>
<dbReference type="GO" id="GO:0003723">
    <property type="term" value="F:RNA binding"/>
    <property type="evidence" value="ECO:0007669"/>
    <property type="project" value="InterPro"/>
</dbReference>
<keyword evidence="4" id="KW-1185">Reference proteome</keyword>
<dbReference type="GO" id="GO:0009451">
    <property type="term" value="P:RNA modification"/>
    <property type="evidence" value="ECO:0007669"/>
    <property type="project" value="InterPro"/>
</dbReference>
<dbReference type="InterPro" id="IPR011990">
    <property type="entry name" value="TPR-like_helical_dom_sf"/>
</dbReference>
<evidence type="ECO:0008006" key="5">
    <source>
        <dbReference type="Google" id="ProtNLM"/>
    </source>
</evidence>
<dbReference type="Gene3D" id="1.25.40.10">
    <property type="entry name" value="Tetratricopeptide repeat domain"/>
    <property type="match status" value="1"/>
</dbReference>
<dbReference type="EMBL" id="CACTIH010003747">
    <property type="protein sequence ID" value="CAA2983943.1"/>
    <property type="molecule type" value="Genomic_DNA"/>
</dbReference>
<accession>A0A8S0RXD9</accession>
<evidence type="ECO:0000256" key="2">
    <source>
        <dbReference type="PROSITE-ProRule" id="PRU00708"/>
    </source>
</evidence>
<sequence length="138" mass="15912">MGHMDITRRVFNGIEGKNVVSWNSTLAGYVKSRRFSNDSECIITLAMTQSVFDEMPEKDVISWNAMVSSYAMGRNMEQGYALFRQMPGSSFASWNAMIYRYLDCRKIELACSFFDAVPQKNNVSHINFRVLKILSRVW</sequence>
<comment type="caution">
    <text evidence="3">The sequence shown here is derived from an EMBL/GenBank/DDBJ whole genome shotgun (WGS) entry which is preliminary data.</text>
</comment>
<feature type="repeat" description="PPR" evidence="2">
    <location>
        <begin position="59"/>
        <end position="93"/>
    </location>
</feature>
<reference evidence="3 4" key="1">
    <citation type="submission" date="2019-12" db="EMBL/GenBank/DDBJ databases">
        <authorList>
            <person name="Alioto T."/>
            <person name="Alioto T."/>
            <person name="Gomez Garrido J."/>
        </authorList>
    </citation>
    <scope>NUCLEOTIDE SEQUENCE [LARGE SCALE GENOMIC DNA]</scope>
</reference>
<protein>
    <recommendedName>
        <fullName evidence="5">Pentatricopeptide repeat-containing protein</fullName>
    </recommendedName>
</protein>
<dbReference type="AlphaFoldDB" id="A0A8S0RXD9"/>
<dbReference type="Gramene" id="OE9A092364T1">
    <property type="protein sequence ID" value="OE9A092364C1"/>
    <property type="gene ID" value="OE9A092364"/>
</dbReference>
<evidence type="ECO:0000313" key="3">
    <source>
        <dbReference type="EMBL" id="CAA2983943.1"/>
    </source>
</evidence>
<dbReference type="InterPro" id="IPR046960">
    <property type="entry name" value="PPR_At4g14850-like_plant"/>
</dbReference>
<evidence type="ECO:0000256" key="1">
    <source>
        <dbReference type="ARBA" id="ARBA00022737"/>
    </source>
</evidence>
<dbReference type="InterPro" id="IPR002885">
    <property type="entry name" value="PPR_rpt"/>
</dbReference>
<dbReference type="Pfam" id="PF01535">
    <property type="entry name" value="PPR"/>
    <property type="match status" value="2"/>
</dbReference>
<proteinExistence type="predicted"/>
<dbReference type="PANTHER" id="PTHR47926">
    <property type="entry name" value="PENTATRICOPEPTIDE REPEAT-CONTAINING PROTEIN"/>
    <property type="match status" value="1"/>
</dbReference>
<keyword evidence="1" id="KW-0677">Repeat</keyword>
<evidence type="ECO:0000313" key="4">
    <source>
        <dbReference type="Proteomes" id="UP000594638"/>
    </source>
</evidence>
<gene>
    <name evidence="3" type="ORF">OLEA9_A092364</name>
</gene>